<dbReference type="Proteomes" id="UP000529637">
    <property type="component" value="Unassembled WGS sequence"/>
</dbReference>
<evidence type="ECO:0000313" key="3">
    <source>
        <dbReference type="EMBL" id="NUZ09057.1"/>
    </source>
</evidence>
<accession>A0A7Y6NTH2</accession>
<dbReference type="RefSeq" id="WP_176071908.1">
    <property type="nucleotide sequence ID" value="NZ_JABWMJ010000026.1"/>
</dbReference>
<proteinExistence type="predicted"/>
<comment type="caution">
    <text evidence="3">The sequence shown here is derived from an EMBL/GenBank/DDBJ whole genome shotgun (WGS) entry which is preliminary data.</text>
</comment>
<sequence>MNLSTVKLTAVAIATLATLGTAQAGVFNETEPNNSLAAAQVISDPGSSQLVINGTRTFGDASDDFYRFMVSVPGALSITSTSSSGFADSIMGLFGPNGSLLASNDDAGPSTSMSAITFQVIAAGMYTIGFSGFNAGLLSCAGTVTSCYDSNDDFAFDTFVAGGGEGGSTGWSYTITANQTAAAIPEPDTYLLFGIGMAMVPLVRRRARRSTSCGKGAAQ</sequence>
<organism evidence="3 4">
    <name type="scientific">Piscinibacter koreensis</name>
    <dbReference type="NCBI Taxonomy" id="2742824"/>
    <lineage>
        <taxon>Bacteria</taxon>
        <taxon>Pseudomonadati</taxon>
        <taxon>Pseudomonadota</taxon>
        <taxon>Betaproteobacteria</taxon>
        <taxon>Burkholderiales</taxon>
        <taxon>Sphaerotilaceae</taxon>
        <taxon>Piscinibacter</taxon>
    </lineage>
</organism>
<dbReference type="InterPro" id="IPR007280">
    <property type="entry name" value="Peptidase_C_arc/bac"/>
</dbReference>
<dbReference type="Pfam" id="PF04151">
    <property type="entry name" value="PPC"/>
    <property type="match status" value="1"/>
</dbReference>
<feature type="signal peptide" evidence="1">
    <location>
        <begin position="1"/>
        <end position="24"/>
    </location>
</feature>
<evidence type="ECO:0000313" key="4">
    <source>
        <dbReference type="Proteomes" id="UP000529637"/>
    </source>
</evidence>
<name>A0A7Y6NTH2_9BURK</name>
<evidence type="ECO:0000259" key="2">
    <source>
        <dbReference type="Pfam" id="PF04151"/>
    </source>
</evidence>
<protein>
    <submittedName>
        <fullName evidence="3">PPC domain-containing protein</fullName>
    </submittedName>
</protein>
<reference evidence="3 4" key="1">
    <citation type="submission" date="2020-06" db="EMBL/GenBank/DDBJ databases">
        <title>Schlegella sp. ID0723 isolated from air conditioner.</title>
        <authorList>
            <person name="Kim D.Y."/>
            <person name="Kim D.-U."/>
        </authorList>
    </citation>
    <scope>NUCLEOTIDE SEQUENCE [LARGE SCALE GENOMIC DNA]</scope>
    <source>
        <strain evidence="3 4">ID0723</strain>
    </source>
</reference>
<feature type="domain" description="Peptidase C-terminal archaeal/bacterial" evidence="2">
    <location>
        <begin position="64"/>
        <end position="129"/>
    </location>
</feature>
<dbReference type="EMBL" id="JABWMJ010000026">
    <property type="protein sequence ID" value="NUZ09057.1"/>
    <property type="molecule type" value="Genomic_DNA"/>
</dbReference>
<dbReference type="AlphaFoldDB" id="A0A7Y6NTH2"/>
<gene>
    <name evidence="3" type="ORF">HQN59_25285</name>
</gene>
<dbReference type="Gene3D" id="2.60.120.380">
    <property type="match status" value="1"/>
</dbReference>
<evidence type="ECO:0000256" key="1">
    <source>
        <dbReference type="SAM" id="SignalP"/>
    </source>
</evidence>
<keyword evidence="4" id="KW-1185">Reference proteome</keyword>
<feature type="chain" id="PRO_5030713231" evidence="1">
    <location>
        <begin position="25"/>
        <end position="219"/>
    </location>
</feature>
<keyword evidence="1" id="KW-0732">Signal</keyword>